<evidence type="ECO:0000256" key="1">
    <source>
        <dbReference type="ARBA" id="ARBA00023125"/>
    </source>
</evidence>
<keyword evidence="1" id="KW-0238">DNA-binding</keyword>
<dbReference type="InterPro" id="IPR009057">
    <property type="entry name" value="Homeodomain-like_sf"/>
</dbReference>
<comment type="caution">
    <text evidence="3">The sequence shown here is derived from an EMBL/GenBank/DDBJ whole genome shotgun (WGS) entry which is preliminary data.</text>
</comment>
<dbReference type="PANTHER" id="PTHR19303">
    <property type="entry name" value="TRANSPOSON"/>
    <property type="match status" value="1"/>
</dbReference>
<dbReference type="Proteomes" id="UP000265427">
    <property type="component" value="Unassembled WGS sequence"/>
</dbReference>
<dbReference type="SMART" id="SM00674">
    <property type="entry name" value="CENPB"/>
    <property type="match status" value="1"/>
</dbReference>
<gene>
    <name evidence="3" type="ORF">DYB36_011580</name>
</gene>
<dbReference type="PROSITE" id="PS51253">
    <property type="entry name" value="HTH_CENPB"/>
    <property type="match status" value="1"/>
</dbReference>
<dbReference type="Pfam" id="PF03221">
    <property type="entry name" value="HTH_Tnp_Tc5"/>
    <property type="match status" value="1"/>
</dbReference>
<dbReference type="Gene3D" id="1.10.10.60">
    <property type="entry name" value="Homeodomain-like"/>
    <property type="match status" value="2"/>
</dbReference>
<evidence type="ECO:0000313" key="4">
    <source>
        <dbReference type="Proteomes" id="UP000265427"/>
    </source>
</evidence>
<dbReference type="InterPro" id="IPR004875">
    <property type="entry name" value="DDE_SF_endonuclease_dom"/>
</dbReference>
<reference evidence="3 4" key="1">
    <citation type="submission" date="2018-08" db="EMBL/GenBank/DDBJ databases">
        <title>Aphanomyces genome sequencing and annotation.</title>
        <authorList>
            <person name="Minardi D."/>
            <person name="Oidtmann B."/>
            <person name="Van Der Giezen M."/>
            <person name="Studholme D.J."/>
        </authorList>
    </citation>
    <scope>NUCLEOTIDE SEQUENCE [LARGE SCALE GENOMIC DNA]</scope>
    <source>
        <strain evidence="3 4">Kv</strain>
    </source>
</reference>
<dbReference type="GO" id="GO:0005634">
    <property type="term" value="C:nucleus"/>
    <property type="evidence" value="ECO:0007669"/>
    <property type="project" value="TreeGrafter"/>
</dbReference>
<dbReference type="InterPro" id="IPR006600">
    <property type="entry name" value="HTH_CenpB_DNA-bd_dom"/>
</dbReference>
<dbReference type="GO" id="GO:0003677">
    <property type="term" value="F:DNA binding"/>
    <property type="evidence" value="ECO:0007669"/>
    <property type="project" value="UniProtKB-KW"/>
</dbReference>
<dbReference type="EMBL" id="QUSZ01002546">
    <property type="protein sequence ID" value="RHY21817.1"/>
    <property type="molecule type" value="Genomic_DNA"/>
</dbReference>
<dbReference type="SUPFAM" id="SSF46689">
    <property type="entry name" value="Homeodomain-like"/>
    <property type="match status" value="1"/>
</dbReference>
<dbReference type="PANTHER" id="PTHR19303:SF73">
    <property type="entry name" value="PROTEIN PDC2"/>
    <property type="match status" value="1"/>
</dbReference>
<organism evidence="3 4">
    <name type="scientific">Aphanomyces astaci</name>
    <name type="common">Crayfish plague agent</name>
    <dbReference type="NCBI Taxonomy" id="112090"/>
    <lineage>
        <taxon>Eukaryota</taxon>
        <taxon>Sar</taxon>
        <taxon>Stramenopiles</taxon>
        <taxon>Oomycota</taxon>
        <taxon>Saprolegniomycetes</taxon>
        <taxon>Saprolegniales</taxon>
        <taxon>Verrucalvaceae</taxon>
        <taxon>Aphanomyces</taxon>
    </lineage>
</organism>
<evidence type="ECO:0000259" key="2">
    <source>
        <dbReference type="PROSITE" id="PS51253"/>
    </source>
</evidence>
<dbReference type="InterPro" id="IPR050863">
    <property type="entry name" value="CenT-Element_Derived"/>
</dbReference>
<protein>
    <recommendedName>
        <fullName evidence="2">HTH CENPB-type domain-containing protein</fullName>
    </recommendedName>
</protein>
<dbReference type="VEuPathDB" id="FungiDB:H257_13182"/>
<dbReference type="Pfam" id="PF03184">
    <property type="entry name" value="DDE_1"/>
    <property type="match status" value="1"/>
</dbReference>
<sequence>MHASFENSKLRSQKHLTWTTTHTKTFESMQNKRKQSKRLTIHDKNSIREYFKANMPIKPAQVQRWAAEQFGHAVHITTIRRILKDERTLESYNIKKESSKARFNFQRPRHPELDTEVAAWVRMANTKNACVTGGLIARAGIKIASRLNLNGRVSCSKGWLHRLQIRHNLKMYRFHGEAASANLMAVQNGRDTIQQVTRLFRTMDIYNMDETGVFYNGQPCTTISDQARPGQKKDKSRISVALAANADGSDKLPPMFIGKSKKPRCFGGLSSRELGLLYHSNRKAWMTMALFSEWISNFNSRMASEGRHVLLILDNASSHDPLDVILTNVRMLMLPPNTTAFLQPMDAGISAAFKSHYKRRQMDHVVDMIDDPTVESGREPRNLYAVDVLTALRWSVSAWDCVTSTTIRNCWAHTGVLPRNLGHSLQLLLTVN</sequence>
<accession>A0A397BRH3</accession>
<dbReference type="AlphaFoldDB" id="A0A397BRH3"/>
<evidence type="ECO:0000313" key="3">
    <source>
        <dbReference type="EMBL" id="RHY21817.1"/>
    </source>
</evidence>
<feature type="domain" description="HTH CENPB-type" evidence="2">
    <location>
        <begin position="101"/>
        <end position="173"/>
    </location>
</feature>
<name>A0A397BRH3_APHAT</name>
<proteinExistence type="predicted"/>